<sequence length="87" mass="9497">MTVFILKTIKQAKKLIIAVIGFTVLLIGLTMIVLPGPAFIVIPLGLGILATEFVWARRVLEKVKDKVNNIKDKVSNKGGNNHASKTE</sequence>
<evidence type="ECO:0000313" key="3">
    <source>
        <dbReference type="Proteomes" id="UP000178082"/>
    </source>
</evidence>
<keyword evidence="1" id="KW-0812">Transmembrane</keyword>
<protein>
    <recommendedName>
        <fullName evidence="4">Tellurium resistance protein TerC</fullName>
    </recommendedName>
</protein>
<evidence type="ECO:0000256" key="1">
    <source>
        <dbReference type="SAM" id="Phobius"/>
    </source>
</evidence>
<organism evidence="2 3">
    <name type="scientific">Candidatus Schekmanbacteria bacterium RIFCSPLOWO2_12_FULL_38_15</name>
    <dbReference type="NCBI Taxonomy" id="1817883"/>
    <lineage>
        <taxon>Bacteria</taxon>
        <taxon>Candidatus Schekmaniibacteriota</taxon>
    </lineage>
</organism>
<dbReference type="Pfam" id="PF09656">
    <property type="entry name" value="PGPGW"/>
    <property type="match status" value="1"/>
</dbReference>
<dbReference type="EMBL" id="MGDI01000014">
    <property type="protein sequence ID" value="OGL54328.1"/>
    <property type="molecule type" value="Genomic_DNA"/>
</dbReference>
<gene>
    <name evidence="2" type="ORF">A3G31_12020</name>
</gene>
<keyword evidence="1" id="KW-0472">Membrane</keyword>
<reference evidence="2 3" key="1">
    <citation type="journal article" date="2016" name="Nat. Commun.">
        <title>Thousands of microbial genomes shed light on interconnected biogeochemical processes in an aquifer system.</title>
        <authorList>
            <person name="Anantharaman K."/>
            <person name="Brown C.T."/>
            <person name="Hug L.A."/>
            <person name="Sharon I."/>
            <person name="Castelle C.J."/>
            <person name="Probst A.J."/>
            <person name="Thomas B.C."/>
            <person name="Singh A."/>
            <person name="Wilkins M.J."/>
            <person name="Karaoz U."/>
            <person name="Brodie E.L."/>
            <person name="Williams K.H."/>
            <person name="Hubbard S.S."/>
            <person name="Banfield J.F."/>
        </authorList>
    </citation>
    <scope>NUCLEOTIDE SEQUENCE [LARGE SCALE GENOMIC DNA]</scope>
</reference>
<evidence type="ECO:0000313" key="2">
    <source>
        <dbReference type="EMBL" id="OGL54328.1"/>
    </source>
</evidence>
<dbReference type="Proteomes" id="UP000178082">
    <property type="component" value="Unassembled WGS sequence"/>
</dbReference>
<accession>A0A1F7SM71</accession>
<feature type="transmembrane region" description="Helical" evidence="1">
    <location>
        <begin position="12"/>
        <end position="32"/>
    </location>
</feature>
<dbReference type="STRING" id="1817883.A3G31_12020"/>
<dbReference type="AlphaFoldDB" id="A0A1F7SM71"/>
<evidence type="ECO:0008006" key="4">
    <source>
        <dbReference type="Google" id="ProtNLM"/>
    </source>
</evidence>
<feature type="transmembrane region" description="Helical" evidence="1">
    <location>
        <begin position="38"/>
        <end position="56"/>
    </location>
</feature>
<keyword evidence="1" id="KW-1133">Transmembrane helix</keyword>
<comment type="caution">
    <text evidence="2">The sequence shown here is derived from an EMBL/GenBank/DDBJ whole genome shotgun (WGS) entry which is preliminary data.</text>
</comment>
<proteinExistence type="predicted"/>
<dbReference type="InterPro" id="IPR019099">
    <property type="entry name" value="Uncharacterised_PGPGW_TM"/>
</dbReference>
<name>A0A1F7SM71_9BACT</name>